<keyword evidence="6" id="KW-1185">Reference proteome</keyword>
<dbReference type="Proteomes" id="UP000245535">
    <property type="component" value="Unassembled WGS sequence"/>
</dbReference>
<accession>A0A315ZGR3</accession>
<dbReference type="PANTHER" id="PTHR47893:SF1">
    <property type="entry name" value="REGULATORY PROTEIN PCHR"/>
    <property type="match status" value="1"/>
</dbReference>
<feature type="domain" description="HTH araC/xylS-type" evidence="4">
    <location>
        <begin position="228"/>
        <end position="327"/>
    </location>
</feature>
<dbReference type="InterPro" id="IPR009057">
    <property type="entry name" value="Homeodomain-like_sf"/>
</dbReference>
<evidence type="ECO:0000259" key="4">
    <source>
        <dbReference type="PROSITE" id="PS01124"/>
    </source>
</evidence>
<dbReference type="SUPFAM" id="SSF46689">
    <property type="entry name" value="Homeodomain-like"/>
    <property type="match status" value="1"/>
</dbReference>
<dbReference type="AlphaFoldDB" id="A0A315ZGR3"/>
<comment type="caution">
    <text evidence="5">The sequence shown here is derived from an EMBL/GenBank/DDBJ whole genome shotgun (WGS) entry which is preliminary data.</text>
</comment>
<keyword evidence="1" id="KW-0805">Transcription regulation</keyword>
<dbReference type="PROSITE" id="PS01124">
    <property type="entry name" value="HTH_ARAC_FAMILY_2"/>
    <property type="match status" value="1"/>
</dbReference>
<dbReference type="Pfam" id="PF12833">
    <property type="entry name" value="HTH_18"/>
    <property type="match status" value="1"/>
</dbReference>
<keyword evidence="2" id="KW-0238">DNA-binding</keyword>
<keyword evidence="3" id="KW-0804">Transcription</keyword>
<dbReference type="GO" id="GO:0003700">
    <property type="term" value="F:DNA-binding transcription factor activity"/>
    <property type="evidence" value="ECO:0007669"/>
    <property type="project" value="InterPro"/>
</dbReference>
<dbReference type="InterPro" id="IPR020449">
    <property type="entry name" value="Tscrpt_reg_AraC-type_HTH"/>
</dbReference>
<proteinExistence type="predicted"/>
<protein>
    <submittedName>
        <fullName evidence="5">Helix-turn-helix protein</fullName>
    </submittedName>
</protein>
<dbReference type="InterPro" id="IPR053142">
    <property type="entry name" value="PchR_regulatory_protein"/>
</dbReference>
<dbReference type="GO" id="GO:0043565">
    <property type="term" value="F:sequence-specific DNA binding"/>
    <property type="evidence" value="ECO:0007669"/>
    <property type="project" value="InterPro"/>
</dbReference>
<dbReference type="SMART" id="SM00342">
    <property type="entry name" value="HTH_ARAC"/>
    <property type="match status" value="1"/>
</dbReference>
<dbReference type="PRINTS" id="PR00032">
    <property type="entry name" value="HTHARAC"/>
</dbReference>
<dbReference type="RefSeq" id="WP_109616246.1">
    <property type="nucleotide sequence ID" value="NZ_QGDO01000001.1"/>
</dbReference>
<evidence type="ECO:0000256" key="2">
    <source>
        <dbReference type="ARBA" id="ARBA00023125"/>
    </source>
</evidence>
<dbReference type="InterPro" id="IPR018062">
    <property type="entry name" value="HTH_AraC-typ_CS"/>
</dbReference>
<evidence type="ECO:0000313" key="6">
    <source>
        <dbReference type="Proteomes" id="UP000245535"/>
    </source>
</evidence>
<name>A0A315ZGR3_SEDFL</name>
<evidence type="ECO:0000256" key="1">
    <source>
        <dbReference type="ARBA" id="ARBA00023015"/>
    </source>
</evidence>
<evidence type="ECO:0000313" key="5">
    <source>
        <dbReference type="EMBL" id="PWJ44776.1"/>
    </source>
</evidence>
<gene>
    <name evidence="5" type="ORF">BC781_1011147</name>
</gene>
<organism evidence="5 6">
    <name type="scientific">Sediminitomix flava</name>
    <dbReference type="NCBI Taxonomy" id="379075"/>
    <lineage>
        <taxon>Bacteria</taxon>
        <taxon>Pseudomonadati</taxon>
        <taxon>Bacteroidota</taxon>
        <taxon>Cytophagia</taxon>
        <taxon>Cytophagales</taxon>
        <taxon>Flammeovirgaceae</taxon>
        <taxon>Sediminitomix</taxon>
    </lineage>
</organism>
<sequence>MSIEKSLVIELPEGPLVKNEQIFEEIFQGKVSNGILEFDNSFGKGKIVHHTLDKGLEVTFFSVNFKRAISLKRTEQDAEDSLKVVVLLPSDSDQVVSTKGTFYRSGVLLTYSGLDHFINIPKGECTWFTYYYSIDKLRKGVQNDATRTWLKFIDEHPYALLFEQIKSPIENLIKEFLDYLDDNRMLFRLMQKSLSVQIFILIAKYFNDRIKDDNDIKPINSTDLHSLFKVKAKLENSIMDGAPSISHLAEEVNMSPRKLQRIFNQTFGTSPSLYFQSYRMEEALRLIRKKKYNLTEIAFMLGFSSLGHFSSMFKKYHKITPKQYEQLNID</sequence>
<dbReference type="EMBL" id="QGDO01000001">
    <property type="protein sequence ID" value="PWJ44776.1"/>
    <property type="molecule type" value="Genomic_DNA"/>
</dbReference>
<reference evidence="5 6" key="1">
    <citation type="submission" date="2018-03" db="EMBL/GenBank/DDBJ databases">
        <title>Genomic Encyclopedia of Archaeal and Bacterial Type Strains, Phase II (KMG-II): from individual species to whole genera.</title>
        <authorList>
            <person name="Goeker M."/>
        </authorList>
    </citation>
    <scope>NUCLEOTIDE SEQUENCE [LARGE SCALE GENOMIC DNA]</scope>
    <source>
        <strain evidence="5 6">DSM 28229</strain>
    </source>
</reference>
<evidence type="ECO:0000256" key="3">
    <source>
        <dbReference type="ARBA" id="ARBA00023163"/>
    </source>
</evidence>
<dbReference type="PANTHER" id="PTHR47893">
    <property type="entry name" value="REGULATORY PROTEIN PCHR"/>
    <property type="match status" value="1"/>
</dbReference>
<dbReference type="Gene3D" id="1.10.10.60">
    <property type="entry name" value="Homeodomain-like"/>
    <property type="match status" value="2"/>
</dbReference>
<dbReference type="InterPro" id="IPR018060">
    <property type="entry name" value="HTH_AraC"/>
</dbReference>
<dbReference type="OrthoDB" id="1156172at2"/>
<dbReference type="PROSITE" id="PS00041">
    <property type="entry name" value="HTH_ARAC_FAMILY_1"/>
    <property type="match status" value="1"/>
</dbReference>